<dbReference type="EMBL" id="OBEJ01000006">
    <property type="protein sequence ID" value="SNZ17721.1"/>
    <property type="molecule type" value="Genomic_DNA"/>
</dbReference>
<feature type="domain" description="YprB ribonuclease H-like" evidence="1">
    <location>
        <begin position="16"/>
        <end position="124"/>
    </location>
</feature>
<dbReference type="InterPro" id="IPR012337">
    <property type="entry name" value="RNaseH-like_sf"/>
</dbReference>
<dbReference type="OrthoDB" id="323192at2157"/>
<evidence type="ECO:0000313" key="2">
    <source>
        <dbReference type="EMBL" id="SNZ17721.1"/>
    </source>
</evidence>
<accession>A0A285PCY3</accession>
<dbReference type="InterPro" id="IPR036397">
    <property type="entry name" value="RNaseH_sf"/>
</dbReference>
<name>A0A285PCY3_NATPI</name>
<proteinExistence type="predicted"/>
<sequence>MQITLDDAGHERVATLDIETTHYDAAAGELVSIGVGVHDRGASASTTEYRTFHRGRFDEAEVVERAMAQLDDFGADALVSYNGTQFDLQFIEDRLDILGRDDVRTLPEYAQTNHIDLFVPRKRIADYQNVEWPALEDCLDAYEYPRPETVWNGDPVTNTRFGEELGPLFLDSRDDAARTDALSAVIDHYLITDLEANIALYYADIGHPFEPARLGDVGEFEVAE</sequence>
<keyword evidence="3" id="KW-1185">Reference proteome</keyword>
<organism evidence="2 3">
    <name type="scientific">Natronoarchaeum philippinense</name>
    <dbReference type="NCBI Taxonomy" id="558529"/>
    <lineage>
        <taxon>Archaea</taxon>
        <taxon>Methanobacteriati</taxon>
        <taxon>Methanobacteriota</taxon>
        <taxon>Stenosarchaea group</taxon>
        <taxon>Halobacteria</taxon>
        <taxon>Halobacteriales</taxon>
        <taxon>Natronoarchaeaceae</taxon>
    </lineage>
</organism>
<dbReference type="InterPro" id="IPR038720">
    <property type="entry name" value="YprB_RNase_H-like_dom"/>
</dbReference>
<gene>
    <name evidence="2" type="ORF">SAMN06269185_3103</name>
</gene>
<dbReference type="AlphaFoldDB" id="A0A285PCY3"/>
<dbReference type="SUPFAM" id="SSF53098">
    <property type="entry name" value="Ribonuclease H-like"/>
    <property type="match status" value="1"/>
</dbReference>
<dbReference type="Gene3D" id="3.30.420.10">
    <property type="entry name" value="Ribonuclease H-like superfamily/Ribonuclease H"/>
    <property type="match status" value="1"/>
</dbReference>
<dbReference type="GO" id="GO:0003676">
    <property type="term" value="F:nucleic acid binding"/>
    <property type="evidence" value="ECO:0007669"/>
    <property type="project" value="InterPro"/>
</dbReference>
<dbReference type="Proteomes" id="UP000219453">
    <property type="component" value="Unassembled WGS sequence"/>
</dbReference>
<dbReference type="Pfam" id="PF13482">
    <property type="entry name" value="RNase_H_2"/>
    <property type="match status" value="1"/>
</dbReference>
<protein>
    <submittedName>
        <fullName evidence="2">RNase_H superfamily protein</fullName>
    </submittedName>
</protein>
<reference evidence="2 3" key="1">
    <citation type="submission" date="2017-09" db="EMBL/GenBank/DDBJ databases">
        <authorList>
            <person name="Ehlers B."/>
            <person name="Leendertz F.H."/>
        </authorList>
    </citation>
    <scope>NUCLEOTIDE SEQUENCE [LARGE SCALE GENOMIC DNA]</scope>
    <source>
        <strain evidence="2 3">DSM 27208</strain>
    </source>
</reference>
<dbReference type="RefSeq" id="WP_097009989.1">
    <property type="nucleotide sequence ID" value="NZ_OBEJ01000006.1"/>
</dbReference>
<evidence type="ECO:0000259" key="1">
    <source>
        <dbReference type="Pfam" id="PF13482"/>
    </source>
</evidence>
<evidence type="ECO:0000313" key="3">
    <source>
        <dbReference type="Proteomes" id="UP000219453"/>
    </source>
</evidence>